<protein>
    <submittedName>
        <fullName evidence="1">Uncharacterized protein</fullName>
    </submittedName>
</protein>
<gene>
    <name evidence="1" type="ORF">ACFFFU_00185</name>
</gene>
<proteinExistence type="predicted"/>
<reference evidence="1 2" key="1">
    <citation type="submission" date="2024-09" db="EMBL/GenBank/DDBJ databases">
        <authorList>
            <person name="Sun Q."/>
            <person name="Mori K."/>
        </authorList>
    </citation>
    <scope>NUCLEOTIDE SEQUENCE [LARGE SCALE GENOMIC DNA]</scope>
    <source>
        <strain evidence="1 2">KCTC 52403</strain>
    </source>
</reference>
<name>A0ABV6SVD3_9GAMM</name>
<dbReference type="EMBL" id="JBHLTF010000001">
    <property type="protein sequence ID" value="MFC0716191.1"/>
    <property type="molecule type" value="Genomic_DNA"/>
</dbReference>
<dbReference type="RefSeq" id="WP_189494048.1">
    <property type="nucleotide sequence ID" value="NZ_BMZT01000001.1"/>
</dbReference>
<evidence type="ECO:0000313" key="1">
    <source>
        <dbReference type="EMBL" id="MFC0716191.1"/>
    </source>
</evidence>
<accession>A0ABV6SVD3</accession>
<organism evidence="1 2">
    <name type="scientific">Luteimonas padinae</name>
    <dbReference type="NCBI Taxonomy" id="1714359"/>
    <lineage>
        <taxon>Bacteria</taxon>
        <taxon>Pseudomonadati</taxon>
        <taxon>Pseudomonadota</taxon>
        <taxon>Gammaproteobacteria</taxon>
        <taxon>Lysobacterales</taxon>
        <taxon>Lysobacteraceae</taxon>
        <taxon>Luteimonas</taxon>
    </lineage>
</organism>
<keyword evidence="2" id="KW-1185">Reference proteome</keyword>
<dbReference type="Proteomes" id="UP001589898">
    <property type="component" value="Unassembled WGS sequence"/>
</dbReference>
<sequence length="55" mass="6056">MAMAPAPADDRVQGERILTDAEYVANVERVARDRGVVVQWVNPPQKRLAPALASR</sequence>
<comment type="caution">
    <text evidence="1">The sequence shown here is derived from an EMBL/GenBank/DDBJ whole genome shotgun (WGS) entry which is preliminary data.</text>
</comment>
<evidence type="ECO:0000313" key="2">
    <source>
        <dbReference type="Proteomes" id="UP001589898"/>
    </source>
</evidence>